<protein>
    <submittedName>
        <fullName evidence="1">NNP family nitrate/nitrite transporter-like MFS transporter</fullName>
    </submittedName>
</protein>
<organism evidence="1 2">
    <name type="scientific">Tunturiibacter gelidiferens</name>
    <dbReference type="NCBI Taxonomy" id="3069689"/>
    <lineage>
        <taxon>Bacteria</taxon>
        <taxon>Pseudomonadati</taxon>
        <taxon>Acidobacteriota</taxon>
        <taxon>Terriglobia</taxon>
        <taxon>Terriglobales</taxon>
        <taxon>Acidobacteriaceae</taxon>
        <taxon>Tunturiibacter</taxon>
    </lineage>
</organism>
<dbReference type="EMBL" id="JACHEA010000001">
    <property type="protein sequence ID" value="MBB5338188.1"/>
    <property type="molecule type" value="Genomic_DNA"/>
</dbReference>
<gene>
    <name evidence="1" type="ORF">HDF13_000521</name>
</gene>
<name>A0ACC5NUF0_9BACT</name>
<keyword evidence="2" id="KW-1185">Reference proteome</keyword>
<dbReference type="Proteomes" id="UP000569005">
    <property type="component" value="Unassembled WGS sequence"/>
</dbReference>
<reference evidence="1" key="1">
    <citation type="submission" date="2020-08" db="EMBL/GenBank/DDBJ databases">
        <title>Genomic Encyclopedia of Type Strains, Phase IV (KMG-V): Genome sequencing to study the core and pangenomes of soil and plant-associated prokaryotes.</title>
        <authorList>
            <person name="Whitman W."/>
        </authorList>
    </citation>
    <scope>NUCLEOTIDE SEQUENCE</scope>
    <source>
        <strain evidence="1">M8UP15</strain>
    </source>
</reference>
<proteinExistence type="predicted"/>
<accession>A0ACC5NUF0</accession>
<evidence type="ECO:0000313" key="2">
    <source>
        <dbReference type="Proteomes" id="UP000569005"/>
    </source>
</evidence>
<comment type="caution">
    <text evidence="1">The sequence shown here is derived from an EMBL/GenBank/DDBJ whole genome shotgun (WGS) entry which is preliminary data.</text>
</comment>
<sequence>MTNIKAFLKSGHPPTLFAAFLYFDFSFAVWVLNGAMGPFISEQFHLSPAQIGLMVSVPTLAGAFMRFPLGILSQYIGRKKAAIVEMSAIVIALIYGFLFVKSYNDVLAMGVLLGIAGASFGVALSLGSGWFPKQYKGLAMGIAGAGNSGTALAALFAPRLAMHFGWQHVYGFAAAMMLLPLIVMIVLAKEPPDIEHQTLRQHLSCLFEKDGWMFNLIYIITFGGFLGLATFLPSFYYSQFHVTKVQAGSLTVLATLTGSLTRVLGGWFADRVGGITTLSVVFLIAVAGLFGLMTTPPLLATTLLFMLCFAALGAGNGATFQLVPLRWPTTTTVAGGMIGEIGALGGGILPNLLGQSKQHTGSYRMGVIIYAALAVTVLIIMRIVARSWTSTWVAPGGRARLSPSAFVTENVSQGGLGEPVHTEVIVQATS</sequence>
<evidence type="ECO:0000313" key="1">
    <source>
        <dbReference type="EMBL" id="MBB5338188.1"/>
    </source>
</evidence>